<evidence type="ECO:0000313" key="3">
    <source>
        <dbReference type="Proteomes" id="UP000778523"/>
    </source>
</evidence>
<reference evidence="2 3" key="1">
    <citation type="submission" date="2020-06" db="EMBL/GenBank/DDBJ databases">
        <title>Draft genome of Uliginosibacterium sp. IMCC34675.</title>
        <authorList>
            <person name="Song J."/>
        </authorList>
    </citation>
    <scope>NUCLEOTIDE SEQUENCE [LARGE SCALE GENOMIC DNA]</scope>
    <source>
        <strain evidence="2 3">IMCC34675</strain>
    </source>
</reference>
<dbReference type="PANTHER" id="PTHR32063">
    <property type="match status" value="1"/>
</dbReference>
<dbReference type="Proteomes" id="UP000778523">
    <property type="component" value="Unassembled WGS sequence"/>
</dbReference>
<dbReference type="Gene3D" id="3.30.70.1430">
    <property type="entry name" value="Multidrug efflux transporter AcrB pore domain"/>
    <property type="match status" value="2"/>
</dbReference>
<feature type="transmembrane region" description="Helical" evidence="1">
    <location>
        <begin position="981"/>
        <end position="1007"/>
    </location>
</feature>
<dbReference type="PRINTS" id="PR00702">
    <property type="entry name" value="ACRIFLAVINRP"/>
</dbReference>
<dbReference type="Pfam" id="PF00873">
    <property type="entry name" value="ACR_tran"/>
    <property type="match status" value="1"/>
</dbReference>
<proteinExistence type="predicted"/>
<organism evidence="2 3">
    <name type="scientific">Uliginosibacterium aquaticum</name>
    <dbReference type="NCBI Taxonomy" id="2731212"/>
    <lineage>
        <taxon>Bacteria</taxon>
        <taxon>Pseudomonadati</taxon>
        <taxon>Pseudomonadota</taxon>
        <taxon>Betaproteobacteria</taxon>
        <taxon>Rhodocyclales</taxon>
        <taxon>Zoogloeaceae</taxon>
        <taxon>Uliginosibacterium</taxon>
    </lineage>
</organism>
<feature type="transmembrane region" description="Helical" evidence="1">
    <location>
        <begin position="520"/>
        <end position="542"/>
    </location>
</feature>
<evidence type="ECO:0000313" key="2">
    <source>
        <dbReference type="EMBL" id="NSL56894.1"/>
    </source>
</evidence>
<dbReference type="EMBL" id="JABCSC020000006">
    <property type="protein sequence ID" value="NSL56894.1"/>
    <property type="molecule type" value="Genomic_DNA"/>
</dbReference>
<feature type="transmembrane region" description="Helical" evidence="1">
    <location>
        <begin position="336"/>
        <end position="352"/>
    </location>
</feature>
<accession>A0ABX2IJC4</accession>
<dbReference type="SUPFAM" id="SSF82714">
    <property type="entry name" value="Multidrug efflux transporter AcrB TolC docking domain, DN and DC subdomains"/>
    <property type="match status" value="2"/>
</dbReference>
<feature type="transmembrane region" description="Helical" evidence="1">
    <location>
        <begin position="385"/>
        <end position="410"/>
    </location>
</feature>
<dbReference type="InterPro" id="IPR001036">
    <property type="entry name" value="Acrflvin-R"/>
</dbReference>
<feature type="transmembrane region" description="Helical" evidence="1">
    <location>
        <begin position="847"/>
        <end position="870"/>
    </location>
</feature>
<comment type="caution">
    <text evidence="2">The sequence shown here is derived from an EMBL/GenBank/DDBJ whole genome shotgun (WGS) entry which is preliminary data.</text>
</comment>
<feature type="transmembrane region" description="Helical" evidence="1">
    <location>
        <begin position="359"/>
        <end position="379"/>
    </location>
</feature>
<dbReference type="Gene3D" id="1.20.1640.10">
    <property type="entry name" value="Multidrug efflux transporter AcrB transmembrane domain"/>
    <property type="match status" value="2"/>
</dbReference>
<dbReference type="Gene3D" id="3.30.70.1440">
    <property type="entry name" value="Multidrug efflux transporter AcrB pore domain"/>
    <property type="match status" value="1"/>
</dbReference>
<feature type="transmembrane region" description="Helical" evidence="1">
    <location>
        <begin position="950"/>
        <end position="969"/>
    </location>
</feature>
<protein>
    <submittedName>
        <fullName evidence="2">Efflux RND transporter permease subunit</fullName>
    </submittedName>
</protein>
<dbReference type="PANTHER" id="PTHR32063:SF77">
    <property type="entry name" value="ACR FAMILY TRANSPORT PROTEIN"/>
    <property type="match status" value="1"/>
</dbReference>
<keyword evidence="1" id="KW-0812">Transmembrane</keyword>
<feature type="transmembrane region" description="Helical" evidence="1">
    <location>
        <begin position="458"/>
        <end position="480"/>
    </location>
</feature>
<keyword evidence="1" id="KW-1133">Transmembrane helix</keyword>
<feature type="transmembrane region" description="Helical" evidence="1">
    <location>
        <begin position="430"/>
        <end position="452"/>
    </location>
</feature>
<feature type="transmembrane region" description="Helical" evidence="1">
    <location>
        <begin position="903"/>
        <end position="929"/>
    </location>
</feature>
<evidence type="ECO:0000256" key="1">
    <source>
        <dbReference type="SAM" id="Phobius"/>
    </source>
</evidence>
<sequence length="1023" mass="110293">MFNVSSWSIRNPIPAILLFVLLTLGGLLSFRAMQIQNMPDIDLPMVVVTASLPGASPAQMETEIARKIENSVAAIQGVKHIYTLVQDGTASVTIEFRLEKPTQEATDDVRDAVSRIRSDLPGDMRDPVIARSSIAGTPILTYTVASSRMDEEALSWFVDNDVARSLLSVKGVGAVSRVGGVTRQVGVELDPDRMLALGATAAEISRQLRQVQQEASGGRTDLGGAEQSVRTIATVQSATELAAIEIPLSDGRSVRLDEVANVSDTIAERRSQALLDGQPVVAFEIVRSKGASEVDVMNGARKQLEQLRERHPDIAITEAFNFVNPVIDNYDSSLNLMYEGALLAILVVWLFLRDWRATLVSATALPLSIIPTFAVMYLMGFTINVVTLLSLSLVVGILVDDAIVEIENIIRHLRMGKTPYQAAMEAADEIGLAVIATTFTLIAVFLPTAFMTGVVGKFFVQFGWTAAISVFFSLVVARMLTPMMAAYLLRADTPGHELARWEQLYMRLADWCLAHRVKTAVITIVFFFGVLIGLTPLLPAGFMPPDDLPQTQVMLTLPPGSTLVQAQSVVAQAEAVVRKHPQVKSVYTAIGGGASGADPFAPKGAAEVGKATLTINLSARSERRGISKQDIEADFRQQLQDIAGVRIKVGFGGSSEKYQMSLAGDDGEVLLEQARKIEREMRSGIPGIGAITTNASLVRPELVIRPDFARAADLGVSAAAIADTLRVALAGDYDQSLAKLNLAQRQVPVMVKLRDSARQDLDLISRLNVPGARGPVSLANVASITLDGGPAQINRYDRRRSVNFEIELNGQPLGEVEALVQKLPSVQQLPPGVTQTAFGDAEAMGELFTGFTMAMGAGVLCIYIVLILLFKDFVQPVTILAALVLSVPGAILALFVTRNALTMPAMIGMIMLMGIATKNSILLVEYVIMARRDQGMSRLDALLDACRKRARPIVMTTVAMGAGMLPIAIGMGTDPSFRAPMAIVIIGGLITSTFLSLLVIPVLFTYVDDARLWALQVLRRKRA</sequence>
<dbReference type="SUPFAM" id="SSF82693">
    <property type="entry name" value="Multidrug efflux transporter AcrB pore domain, PN1, PN2, PC1 and PC2 subdomains"/>
    <property type="match status" value="3"/>
</dbReference>
<dbReference type="InterPro" id="IPR027463">
    <property type="entry name" value="AcrB_DN_DC_subdom"/>
</dbReference>
<dbReference type="Gene3D" id="3.30.70.1320">
    <property type="entry name" value="Multidrug efflux transporter AcrB pore domain like"/>
    <property type="match status" value="1"/>
</dbReference>
<dbReference type="SUPFAM" id="SSF82866">
    <property type="entry name" value="Multidrug efflux transporter AcrB transmembrane domain"/>
    <property type="match status" value="2"/>
</dbReference>
<dbReference type="RefSeq" id="WP_170023179.1">
    <property type="nucleotide sequence ID" value="NZ_JABCSC020000006.1"/>
</dbReference>
<keyword evidence="1" id="KW-0472">Membrane</keyword>
<name>A0ABX2IJC4_9RHOO</name>
<keyword evidence="3" id="KW-1185">Reference proteome</keyword>
<gene>
    <name evidence="2" type="ORF">HJ583_017825</name>
</gene>
<feature type="transmembrane region" description="Helical" evidence="1">
    <location>
        <begin position="877"/>
        <end position="897"/>
    </location>
</feature>
<dbReference type="Gene3D" id="3.30.2090.10">
    <property type="entry name" value="Multidrug efflux transporter AcrB TolC docking domain, DN and DC subdomains"/>
    <property type="match status" value="2"/>
</dbReference>